<evidence type="ECO:0000313" key="2">
    <source>
        <dbReference type="Proteomes" id="UP000193411"/>
    </source>
</evidence>
<organism evidence="1 2">
    <name type="scientific">Catenaria anguillulae PL171</name>
    <dbReference type="NCBI Taxonomy" id="765915"/>
    <lineage>
        <taxon>Eukaryota</taxon>
        <taxon>Fungi</taxon>
        <taxon>Fungi incertae sedis</taxon>
        <taxon>Blastocladiomycota</taxon>
        <taxon>Blastocladiomycetes</taxon>
        <taxon>Blastocladiales</taxon>
        <taxon>Catenariaceae</taxon>
        <taxon>Catenaria</taxon>
    </lineage>
</organism>
<accession>A0A1Y2HFA6</accession>
<dbReference type="EMBL" id="MCFL01000037">
    <property type="protein sequence ID" value="ORZ33229.1"/>
    <property type="molecule type" value="Genomic_DNA"/>
</dbReference>
<reference evidence="1 2" key="1">
    <citation type="submission" date="2016-07" db="EMBL/GenBank/DDBJ databases">
        <title>Pervasive Adenine N6-methylation of Active Genes in Fungi.</title>
        <authorList>
            <consortium name="DOE Joint Genome Institute"/>
            <person name="Mondo S.J."/>
            <person name="Dannebaum R.O."/>
            <person name="Kuo R.C."/>
            <person name="Labutti K."/>
            <person name="Haridas S."/>
            <person name="Kuo A."/>
            <person name="Salamov A."/>
            <person name="Ahrendt S.R."/>
            <person name="Lipzen A."/>
            <person name="Sullivan W."/>
            <person name="Andreopoulos W.B."/>
            <person name="Clum A."/>
            <person name="Lindquist E."/>
            <person name="Daum C."/>
            <person name="Ramamoorthy G.K."/>
            <person name="Gryganskyi A."/>
            <person name="Culley D."/>
            <person name="Magnuson J.K."/>
            <person name="James T.Y."/>
            <person name="O'Malley M.A."/>
            <person name="Stajich J.E."/>
            <person name="Spatafora J.W."/>
            <person name="Visel A."/>
            <person name="Grigoriev I.V."/>
        </authorList>
    </citation>
    <scope>NUCLEOTIDE SEQUENCE [LARGE SCALE GENOMIC DNA]</scope>
    <source>
        <strain evidence="1 2">PL171</strain>
    </source>
</reference>
<gene>
    <name evidence="1" type="ORF">BCR44DRAFT_38691</name>
</gene>
<dbReference type="AlphaFoldDB" id="A0A1Y2HFA6"/>
<sequence>MNVRNGVVLTLNRDNCYLWRHKNRPLGKFHTAVPGSESADHAAPWHIASNAAQGQDRLILLVSGDGSFEVMESLQVAALGGTGITQQAGPSAMAMTIAHSVNGSVAENELQPLPASRAGWTRWLSSRMEVEVVLAWMEMLLTGFDPLRRQHVNAKYVEWQGEVMGKYRKGSW</sequence>
<protein>
    <submittedName>
        <fullName evidence="1">Uncharacterized protein</fullName>
    </submittedName>
</protein>
<proteinExistence type="predicted"/>
<keyword evidence="2" id="KW-1185">Reference proteome</keyword>
<dbReference type="Proteomes" id="UP000193411">
    <property type="component" value="Unassembled WGS sequence"/>
</dbReference>
<name>A0A1Y2HFA6_9FUNG</name>
<evidence type="ECO:0000313" key="1">
    <source>
        <dbReference type="EMBL" id="ORZ33229.1"/>
    </source>
</evidence>
<comment type="caution">
    <text evidence="1">The sequence shown here is derived from an EMBL/GenBank/DDBJ whole genome shotgun (WGS) entry which is preliminary data.</text>
</comment>